<dbReference type="AlphaFoldDB" id="A0A1L9C3N2"/>
<reference evidence="1 2" key="1">
    <citation type="submission" date="2014-12" db="EMBL/GenBank/DDBJ databases">
        <title>The genome sequence of Methanohalophilus portucalensis strain FDF1.</title>
        <authorList>
            <person name="Lai M.-C."/>
            <person name="Lai S.-J."/>
        </authorList>
    </citation>
    <scope>NUCLEOTIDE SEQUENCE [LARGE SCALE GENOMIC DNA]</scope>
    <source>
        <strain evidence="1 2">FDF-1</strain>
    </source>
</reference>
<dbReference type="Proteomes" id="UP000185713">
    <property type="component" value="Unassembled WGS sequence"/>
</dbReference>
<name>A0A1L9C3N2_9EURY</name>
<gene>
    <name evidence="1" type="ORF">MPF_1568</name>
</gene>
<organism evidence="1 2">
    <name type="scientific">Methanohalophilus portucalensis FDF-1</name>
    <dbReference type="NCBI Taxonomy" id="523843"/>
    <lineage>
        <taxon>Archaea</taxon>
        <taxon>Methanobacteriati</taxon>
        <taxon>Methanobacteriota</taxon>
        <taxon>Stenosarchaea group</taxon>
        <taxon>Methanomicrobia</taxon>
        <taxon>Methanosarcinales</taxon>
        <taxon>Methanosarcinaceae</taxon>
        <taxon>Methanohalophilus</taxon>
    </lineage>
</organism>
<accession>A0A1L9C3N2</accession>
<dbReference type="EMBL" id="JWTK01000004">
    <property type="protein sequence ID" value="OJH49066.1"/>
    <property type="molecule type" value="Genomic_DNA"/>
</dbReference>
<protein>
    <submittedName>
        <fullName evidence="1">Uncharacterized protein</fullName>
    </submittedName>
</protein>
<evidence type="ECO:0000313" key="2">
    <source>
        <dbReference type="Proteomes" id="UP000185713"/>
    </source>
</evidence>
<comment type="caution">
    <text evidence="1">The sequence shown here is derived from an EMBL/GenBank/DDBJ whole genome shotgun (WGS) entry which is preliminary data.</text>
</comment>
<proteinExistence type="predicted"/>
<sequence>MRKYQYLASYIFPEKTMLWINDLTCLGIYVAQK</sequence>
<evidence type="ECO:0000313" key="1">
    <source>
        <dbReference type="EMBL" id="OJH49066.1"/>
    </source>
</evidence>